<keyword evidence="4" id="KW-0472">Membrane</keyword>
<comment type="similarity">
    <text evidence="2">Belongs to the methyl-accepting chemotaxis (MCP) protein family.</text>
</comment>
<evidence type="ECO:0000259" key="5">
    <source>
        <dbReference type="PROSITE" id="PS50111"/>
    </source>
</evidence>
<dbReference type="InterPro" id="IPR004089">
    <property type="entry name" value="MCPsignal_dom"/>
</dbReference>
<dbReference type="PROSITE" id="PS50111">
    <property type="entry name" value="CHEMOTAXIS_TRANSDUC_2"/>
    <property type="match status" value="1"/>
</dbReference>
<accession>A0ABU9BWW1</accession>
<dbReference type="Proteomes" id="UP001371218">
    <property type="component" value="Unassembled WGS sequence"/>
</dbReference>
<dbReference type="PANTHER" id="PTHR43531:SF14">
    <property type="entry name" value="METHYL-ACCEPTING CHEMOTAXIS PROTEIN I-RELATED"/>
    <property type="match status" value="1"/>
</dbReference>
<dbReference type="CDD" id="cd11386">
    <property type="entry name" value="MCP_signal"/>
    <property type="match status" value="1"/>
</dbReference>
<dbReference type="SMART" id="SM00283">
    <property type="entry name" value="MA"/>
    <property type="match status" value="1"/>
</dbReference>
<comment type="caution">
    <text evidence="7">The sequence shown here is derived from an EMBL/GenBank/DDBJ whole genome shotgun (WGS) entry which is preliminary data.</text>
</comment>
<organism evidence="7 8">
    <name type="scientific">Ideonella lacteola</name>
    <dbReference type="NCBI Taxonomy" id="2984193"/>
    <lineage>
        <taxon>Bacteria</taxon>
        <taxon>Pseudomonadati</taxon>
        <taxon>Pseudomonadota</taxon>
        <taxon>Betaproteobacteria</taxon>
        <taxon>Burkholderiales</taxon>
        <taxon>Sphaerotilaceae</taxon>
        <taxon>Ideonella</taxon>
    </lineage>
</organism>
<feature type="transmembrane region" description="Helical" evidence="4">
    <location>
        <begin position="15"/>
        <end position="34"/>
    </location>
</feature>
<dbReference type="PANTHER" id="PTHR43531">
    <property type="entry name" value="PROTEIN ICFG"/>
    <property type="match status" value="1"/>
</dbReference>
<dbReference type="PRINTS" id="PR00260">
    <property type="entry name" value="CHEMTRNSDUCR"/>
</dbReference>
<dbReference type="RefSeq" id="WP_341428891.1">
    <property type="nucleotide sequence ID" value="NZ_JBBUTG010000029.1"/>
</dbReference>
<evidence type="ECO:0000256" key="1">
    <source>
        <dbReference type="ARBA" id="ARBA00022481"/>
    </source>
</evidence>
<dbReference type="SUPFAM" id="SSF58104">
    <property type="entry name" value="Methyl-accepting chemotaxis protein (MCP) signaling domain"/>
    <property type="match status" value="1"/>
</dbReference>
<dbReference type="Gene3D" id="1.10.287.950">
    <property type="entry name" value="Methyl-accepting chemotaxis protein"/>
    <property type="match status" value="1"/>
</dbReference>
<evidence type="ECO:0000256" key="2">
    <source>
        <dbReference type="ARBA" id="ARBA00029447"/>
    </source>
</evidence>
<dbReference type="Pfam" id="PF00015">
    <property type="entry name" value="MCPsignal"/>
    <property type="match status" value="1"/>
</dbReference>
<feature type="transmembrane region" description="Helical" evidence="4">
    <location>
        <begin position="196"/>
        <end position="216"/>
    </location>
</feature>
<dbReference type="InterPro" id="IPR003660">
    <property type="entry name" value="HAMP_dom"/>
</dbReference>
<evidence type="ECO:0000256" key="4">
    <source>
        <dbReference type="SAM" id="Phobius"/>
    </source>
</evidence>
<evidence type="ECO:0000259" key="6">
    <source>
        <dbReference type="PROSITE" id="PS50885"/>
    </source>
</evidence>
<sequence>MQSFFRNASINVKVSLAPALALLGLILVAGLGLYSNNRLAGELSAVGGEGTARIVAAENLALHLTDLHQRLYQSLTWEAVGVRPERIKALDDSLTKDLNAFVEETAKGAKEEAASDERREMADALAKGVKAYAKSAVDTIDMKSAGVANAASYVSTLDEQFKTNQTIVAKIVKHEVDSAQALVAQANDDVKTQARIVALTAIVTLVVCGAFAWALAQAITGPLAQAAKLAAALAAGDLTVRTADTGKDATGRVLAAVDDVAQSLTRMVSDIRSTAEQINTASGEIASGNADLSARTESAASAIQQAAASIEQLSTTIRHSADHAQGASKMATDAATVAREGGTLVSDVVTTMGAINNQARKIGDIIGTIDGIAFQTNILALNAAVEAARAGEQGRGFAVVAGEVRTLAQRSAEAAREIRALISSSVEQVESGVGKVESAGRTMERIVNSIEQVSQTVAEISRAAAEQASGISQVNQTVAEMDRNTQQNAAMVEQAAAATESLNTQAHNLMGLLTRFRTA</sequence>
<evidence type="ECO:0000313" key="7">
    <source>
        <dbReference type="EMBL" id="MEK8034462.1"/>
    </source>
</evidence>
<gene>
    <name evidence="7" type="ORF">AACH06_26840</name>
</gene>
<name>A0ABU9BWW1_9BURK</name>
<keyword evidence="1" id="KW-0488">Methylation</keyword>
<keyword evidence="3" id="KW-0807">Transducer</keyword>
<feature type="domain" description="Methyl-accepting transducer" evidence="5">
    <location>
        <begin position="274"/>
        <end position="503"/>
    </location>
</feature>
<keyword evidence="4" id="KW-1133">Transmembrane helix</keyword>
<dbReference type="InterPro" id="IPR051310">
    <property type="entry name" value="MCP_chemotaxis"/>
</dbReference>
<keyword evidence="8" id="KW-1185">Reference proteome</keyword>
<proteinExistence type="inferred from homology"/>
<dbReference type="SMART" id="SM00304">
    <property type="entry name" value="HAMP"/>
    <property type="match status" value="1"/>
</dbReference>
<dbReference type="InterPro" id="IPR004090">
    <property type="entry name" value="Chemotax_Me-accpt_rcpt"/>
</dbReference>
<evidence type="ECO:0000313" key="8">
    <source>
        <dbReference type="Proteomes" id="UP001371218"/>
    </source>
</evidence>
<keyword evidence="4" id="KW-0812">Transmembrane</keyword>
<dbReference type="EMBL" id="JBBUTG010000029">
    <property type="protein sequence ID" value="MEK8034462.1"/>
    <property type="molecule type" value="Genomic_DNA"/>
</dbReference>
<dbReference type="PROSITE" id="PS50885">
    <property type="entry name" value="HAMP"/>
    <property type="match status" value="1"/>
</dbReference>
<reference evidence="7 8" key="1">
    <citation type="submission" date="2024-04" db="EMBL/GenBank/DDBJ databases">
        <title>Novel species of the genus Ideonella isolated from streams.</title>
        <authorList>
            <person name="Lu H."/>
        </authorList>
    </citation>
    <scope>NUCLEOTIDE SEQUENCE [LARGE SCALE GENOMIC DNA]</scope>
    <source>
        <strain evidence="7 8">DXS29W</strain>
    </source>
</reference>
<protein>
    <submittedName>
        <fullName evidence="7">Methyl-accepting chemotaxis protein</fullName>
    </submittedName>
</protein>
<feature type="domain" description="HAMP" evidence="6">
    <location>
        <begin position="217"/>
        <end position="269"/>
    </location>
</feature>
<evidence type="ECO:0000256" key="3">
    <source>
        <dbReference type="PROSITE-ProRule" id="PRU00284"/>
    </source>
</evidence>